<reference evidence="1 2" key="1">
    <citation type="submission" date="2023-08" db="EMBL/GenBank/DDBJ databases">
        <title>Black Yeasts Isolated from many extreme environments.</title>
        <authorList>
            <person name="Coleine C."/>
            <person name="Stajich J.E."/>
            <person name="Selbmann L."/>
        </authorList>
    </citation>
    <scope>NUCLEOTIDE SEQUENCE [LARGE SCALE GENOMIC DNA]</scope>
    <source>
        <strain evidence="1 2">CCFEE 5885</strain>
    </source>
</reference>
<evidence type="ECO:0000313" key="1">
    <source>
        <dbReference type="EMBL" id="KAK5096258.1"/>
    </source>
</evidence>
<gene>
    <name evidence="1" type="ORF">LTR24_002664</name>
</gene>
<evidence type="ECO:0000313" key="2">
    <source>
        <dbReference type="Proteomes" id="UP001345013"/>
    </source>
</evidence>
<name>A0ABR0KHE2_9EURO</name>
<keyword evidence="2" id="KW-1185">Reference proteome</keyword>
<protein>
    <submittedName>
        <fullName evidence="1">Uncharacterized protein</fullName>
    </submittedName>
</protein>
<comment type="caution">
    <text evidence="1">The sequence shown here is derived from an EMBL/GenBank/DDBJ whole genome shotgun (WGS) entry which is preliminary data.</text>
</comment>
<dbReference type="EMBL" id="JAVRRG010000023">
    <property type="protein sequence ID" value="KAK5096258.1"/>
    <property type="molecule type" value="Genomic_DNA"/>
</dbReference>
<dbReference type="Proteomes" id="UP001345013">
    <property type="component" value="Unassembled WGS sequence"/>
</dbReference>
<accession>A0ABR0KHE2</accession>
<proteinExistence type="predicted"/>
<organism evidence="1 2">
    <name type="scientific">Lithohypha guttulata</name>
    <dbReference type="NCBI Taxonomy" id="1690604"/>
    <lineage>
        <taxon>Eukaryota</taxon>
        <taxon>Fungi</taxon>
        <taxon>Dikarya</taxon>
        <taxon>Ascomycota</taxon>
        <taxon>Pezizomycotina</taxon>
        <taxon>Eurotiomycetes</taxon>
        <taxon>Chaetothyriomycetidae</taxon>
        <taxon>Chaetothyriales</taxon>
        <taxon>Trichomeriaceae</taxon>
        <taxon>Lithohypha</taxon>
    </lineage>
</organism>
<sequence length="306" mass="34241">MAAPTYYTYKDPYPATLNHPNAVQLESTADWPKSYRYNSNHVSTQGIHPPAPVYNAQQQAPQPWYHYGGQQAQAQAQGGYYVNGQYLPASAVAGTTYSPSSYYHYQPSTPTYSYNWSRPSTSFSYFNWSQPSTAYAQINYLPKYYKNFQAFQALPPYSNYGLNPYSYLQYLVPGGPQAMPFPSCPGTLVSQAAAAAATNAALAAMPQAPSYFVGQTPAEVAMQQTYFAQTYPGMSMAQMAQMAQWPKPPPTQLAPYKPADGQQFWCKETDGSWTLRTHSDIINGEVNPGHWERHQTSGYFYWVRQG</sequence>